<dbReference type="InterPro" id="IPR058331">
    <property type="entry name" value="DUF8018"/>
</dbReference>
<feature type="domain" description="DUF8018" evidence="1">
    <location>
        <begin position="164"/>
        <end position="240"/>
    </location>
</feature>
<protein>
    <recommendedName>
        <fullName evidence="1">DUF8018 domain-containing protein</fullName>
    </recommendedName>
</protein>
<dbReference type="InterPro" id="IPR052694">
    <property type="entry name" value="Mt_uS3-like"/>
</dbReference>
<evidence type="ECO:0000259" key="1">
    <source>
        <dbReference type="Pfam" id="PF26057"/>
    </source>
</evidence>
<comment type="caution">
    <text evidence="2">The sequence shown here is derived from an EMBL/GenBank/DDBJ whole genome shotgun (WGS) entry which is preliminary data.</text>
</comment>
<accession>A0A8K0GW86</accession>
<dbReference type="PANTHER" id="PTHR35289">
    <property type="entry name" value="TRANSMEMBRANE PROTEIN"/>
    <property type="match status" value="1"/>
</dbReference>
<keyword evidence="3" id="KW-1185">Reference proteome</keyword>
<evidence type="ECO:0000313" key="3">
    <source>
        <dbReference type="Proteomes" id="UP000796880"/>
    </source>
</evidence>
<sequence>MPLRRLLGGPESIRWKWNEAAGSRVRAFLAGQAHPILKSFPKPLPVHRKSLCKTFEVTLDGRIQAIQEELQQFPNPTKTIHHKVSIRSERFVPGWPTYVAKPCPVSECYLVRWIWGVRAHQTRPCGRGRLPEEQVLIESFPKTDTDSSFVNQPEAGPVPLGNPGLQMARIQAEDLFEVKVEIINLMANLDPTTGDWQGRGAQALANSHTTTGEEPLKRLYAFKDDLLRSGVRSSTYSRLKGRIKRKRYASISSDSASERADHEISVLALASLVRERFKFLFTNGPRAFMSVVSSKALALFLLALPNLAQRLKFSLGTSCSFGKTFERGKIGLKDRLKKKTFFHGKEIGAINLVKPLIGAIRFYRLIEGEGARHLNLSSLKRGLGQFVGEKVSKRTILLQDRRLSSAPLGVNLSPTVEGTTSEFSRPLELAKKVSSLNEKGEFLLDSFVVVNECREDLFYSSIPVVSLSMASQLESTSRQVFYSTCGGKRSYIYSGRGEKASSLRASIKQRRASHPLFVSSCFARVNCHFLETNPVIKPVSVSTSFLGKRAGQSFTSSSSGCLFITVLRGSPPFGVFF</sequence>
<dbReference type="Proteomes" id="UP000796880">
    <property type="component" value="Unassembled WGS sequence"/>
</dbReference>
<name>A0A8K0GW86_9ROSA</name>
<dbReference type="PANTHER" id="PTHR35289:SF1">
    <property type="entry name" value="ATP SYNTHASE 9 MITOCHONDRIAL-RELATED"/>
    <property type="match status" value="1"/>
</dbReference>
<dbReference type="OrthoDB" id="1924059at2759"/>
<organism evidence="2 3">
    <name type="scientific">Rhamnella rubrinervis</name>
    <dbReference type="NCBI Taxonomy" id="2594499"/>
    <lineage>
        <taxon>Eukaryota</taxon>
        <taxon>Viridiplantae</taxon>
        <taxon>Streptophyta</taxon>
        <taxon>Embryophyta</taxon>
        <taxon>Tracheophyta</taxon>
        <taxon>Spermatophyta</taxon>
        <taxon>Magnoliopsida</taxon>
        <taxon>eudicotyledons</taxon>
        <taxon>Gunneridae</taxon>
        <taxon>Pentapetalae</taxon>
        <taxon>rosids</taxon>
        <taxon>fabids</taxon>
        <taxon>Rosales</taxon>
        <taxon>Rhamnaceae</taxon>
        <taxon>rhamnoid group</taxon>
        <taxon>Rhamneae</taxon>
        <taxon>Rhamnella</taxon>
    </lineage>
</organism>
<reference evidence="2" key="1">
    <citation type="submission" date="2020-03" db="EMBL/GenBank/DDBJ databases">
        <title>A high-quality chromosome-level genome assembly of a woody plant with both climbing and erect habits, Rhamnella rubrinervis.</title>
        <authorList>
            <person name="Lu Z."/>
            <person name="Yang Y."/>
            <person name="Zhu X."/>
            <person name="Sun Y."/>
        </authorList>
    </citation>
    <scope>NUCLEOTIDE SEQUENCE</scope>
    <source>
        <strain evidence="2">BYM</strain>
        <tissue evidence="2">Leaf</tissue>
    </source>
</reference>
<proteinExistence type="predicted"/>
<gene>
    <name evidence="2" type="ORF">FNV43_RR19407</name>
</gene>
<dbReference type="Pfam" id="PF26057">
    <property type="entry name" value="DUF8018"/>
    <property type="match status" value="1"/>
</dbReference>
<dbReference type="EMBL" id="VOIH02000009">
    <property type="protein sequence ID" value="KAF3436660.1"/>
    <property type="molecule type" value="Genomic_DNA"/>
</dbReference>
<evidence type="ECO:0000313" key="2">
    <source>
        <dbReference type="EMBL" id="KAF3436660.1"/>
    </source>
</evidence>
<dbReference type="AlphaFoldDB" id="A0A8K0GW86"/>